<dbReference type="GO" id="GO:0005886">
    <property type="term" value="C:plasma membrane"/>
    <property type="evidence" value="ECO:0007669"/>
    <property type="project" value="TreeGrafter"/>
</dbReference>
<comment type="caution">
    <text evidence="2">The sequence shown here is derived from an EMBL/GenBank/DDBJ whole genome shotgun (WGS) entry which is preliminary data.</text>
</comment>
<evidence type="ECO:0000313" key="2">
    <source>
        <dbReference type="EMBL" id="RMD02393.1"/>
    </source>
</evidence>
<dbReference type="Pfam" id="PF13347">
    <property type="entry name" value="MFS_2"/>
    <property type="match status" value="1"/>
</dbReference>
<feature type="transmembrane region" description="Helical" evidence="1">
    <location>
        <begin position="183"/>
        <end position="203"/>
    </location>
</feature>
<feature type="transmembrane region" description="Helical" evidence="1">
    <location>
        <begin position="363"/>
        <end position="387"/>
    </location>
</feature>
<feature type="transmembrane region" description="Helical" evidence="1">
    <location>
        <begin position="320"/>
        <end position="342"/>
    </location>
</feature>
<feature type="transmembrane region" description="Helical" evidence="1">
    <location>
        <begin position="50"/>
        <end position="71"/>
    </location>
</feature>
<dbReference type="GO" id="GO:0006814">
    <property type="term" value="P:sodium ion transport"/>
    <property type="evidence" value="ECO:0007669"/>
    <property type="project" value="InterPro"/>
</dbReference>
<dbReference type="RefSeq" id="WP_122058356.1">
    <property type="nucleotide sequence ID" value="NZ_RFAQ01000013.1"/>
</dbReference>
<feature type="transmembrane region" description="Helical" evidence="1">
    <location>
        <begin position="158"/>
        <end position="177"/>
    </location>
</feature>
<reference evidence="2 3" key="1">
    <citation type="submission" date="2018-10" db="EMBL/GenBank/DDBJ databases">
        <title>Genome-centric metagenomics revealed C2 chemical producing, CO utilizing Clostridium with novel acetogenic gene cluster.</title>
        <authorList>
            <person name="Kang H."/>
            <person name="Park B."/>
            <person name="Choi I.G."/>
            <person name="Chang I.S."/>
        </authorList>
    </citation>
    <scope>NUCLEOTIDE SEQUENCE [LARGE SCALE GENOMIC DNA]</scope>
    <source>
        <strain evidence="2 3">H21-9</strain>
    </source>
</reference>
<feature type="transmembrane region" description="Helical" evidence="1">
    <location>
        <begin position="110"/>
        <end position="127"/>
    </location>
</feature>
<keyword evidence="1" id="KW-0812">Transmembrane</keyword>
<dbReference type="GO" id="GO:0015293">
    <property type="term" value="F:symporter activity"/>
    <property type="evidence" value="ECO:0007669"/>
    <property type="project" value="InterPro"/>
</dbReference>
<proteinExistence type="predicted"/>
<evidence type="ECO:0000313" key="3">
    <source>
        <dbReference type="Proteomes" id="UP000277999"/>
    </source>
</evidence>
<feature type="transmembrane region" description="Helical" evidence="1">
    <location>
        <begin position="83"/>
        <end position="104"/>
    </location>
</feature>
<accession>A0A3M0SV73</accession>
<dbReference type="AlphaFoldDB" id="A0A3M0SV73"/>
<organism evidence="2 3">
    <name type="scientific">Clostridium autoethanogenum</name>
    <dbReference type="NCBI Taxonomy" id="84023"/>
    <lineage>
        <taxon>Bacteria</taxon>
        <taxon>Bacillati</taxon>
        <taxon>Bacillota</taxon>
        <taxon>Clostridia</taxon>
        <taxon>Eubacteriales</taxon>
        <taxon>Clostridiaceae</taxon>
        <taxon>Clostridium</taxon>
    </lineage>
</organism>
<evidence type="ECO:0000256" key="1">
    <source>
        <dbReference type="SAM" id="Phobius"/>
    </source>
</evidence>
<dbReference type="InterPro" id="IPR036259">
    <property type="entry name" value="MFS_trans_sf"/>
</dbReference>
<dbReference type="Gene3D" id="1.20.1250.20">
    <property type="entry name" value="MFS general substrate transporter like domains"/>
    <property type="match status" value="2"/>
</dbReference>
<dbReference type="PANTHER" id="PTHR11328">
    <property type="entry name" value="MAJOR FACILITATOR SUPERFAMILY DOMAIN-CONTAINING PROTEIN"/>
    <property type="match status" value="1"/>
</dbReference>
<dbReference type="GO" id="GO:0008643">
    <property type="term" value="P:carbohydrate transport"/>
    <property type="evidence" value="ECO:0007669"/>
    <property type="project" value="InterPro"/>
</dbReference>
<name>A0A3M0SV73_9CLOT</name>
<keyword evidence="1" id="KW-1133">Transmembrane helix</keyword>
<sequence length="446" mass="48443">MVSNSKLSIREKVSYGIGDTACNLMYTVVTAYLTFYFTDVFGLNVVDVGVLMFASRIVDTFDSPIFGILIDKTNTRWGKSRPWILWFCVPFSVASILLFAGPHFSYGGKLIYAYVMYICVNVLYAAVNNPLTTMLPSLTDDTHERTVANTFRMVGGQVGALIVNLSLLSLVGLFGQGNRAKGFFSTMSLFAVIGLIMLLITFFNTREKIKVKDSDKAKVSVKDSIIAIKYNKPWIITVLVSIVAYIIYTSRATAAIYYLTYYIKDAGAVSLVNSLGTTTIIGMLVVPTLSRYMTKKRMIIVGNVIAIIGQFIIYFGKFNITVICLGTVVASIGLGVVFGILFSLLADTVDYGEWKTGIRTEGILAATGSGVGIKLGSGLGAAIPAWIMAKGGYVAGAVQSSSATNSIIISYIFLPILACILTIILLSFLKFEKPIESIIEELSASR</sequence>
<dbReference type="InterPro" id="IPR039672">
    <property type="entry name" value="MFS_2"/>
</dbReference>
<dbReference type="SUPFAM" id="SSF103473">
    <property type="entry name" value="MFS general substrate transporter"/>
    <property type="match status" value="1"/>
</dbReference>
<keyword evidence="1" id="KW-0472">Membrane</keyword>
<dbReference type="NCBIfam" id="TIGR00792">
    <property type="entry name" value="gph"/>
    <property type="match status" value="1"/>
</dbReference>
<dbReference type="Proteomes" id="UP000277999">
    <property type="component" value="Unassembled WGS sequence"/>
</dbReference>
<dbReference type="PANTHER" id="PTHR11328:SF24">
    <property type="entry name" value="MAJOR FACILITATOR SUPERFAMILY (MFS) PROFILE DOMAIN-CONTAINING PROTEIN"/>
    <property type="match status" value="1"/>
</dbReference>
<feature type="transmembrane region" description="Helical" evidence="1">
    <location>
        <begin position="266"/>
        <end position="286"/>
    </location>
</feature>
<feature type="transmembrane region" description="Helical" evidence="1">
    <location>
        <begin position="407"/>
        <end position="429"/>
    </location>
</feature>
<gene>
    <name evidence="2" type="ORF">D9O40_06320</name>
</gene>
<dbReference type="InterPro" id="IPR001927">
    <property type="entry name" value="Na/Gal_symport"/>
</dbReference>
<feature type="transmembrane region" description="Helical" evidence="1">
    <location>
        <begin position="21"/>
        <end position="38"/>
    </location>
</feature>
<dbReference type="EMBL" id="RFAQ01000013">
    <property type="protein sequence ID" value="RMD02393.1"/>
    <property type="molecule type" value="Genomic_DNA"/>
</dbReference>
<feature type="transmembrane region" description="Helical" evidence="1">
    <location>
        <begin position="234"/>
        <end position="260"/>
    </location>
</feature>
<dbReference type="CDD" id="cd17332">
    <property type="entry name" value="MFS_MelB_like"/>
    <property type="match status" value="1"/>
</dbReference>
<feature type="transmembrane region" description="Helical" evidence="1">
    <location>
        <begin position="298"/>
        <end position="314"/>
    </location>
</feature>
<protein>
    <submittedName>
        <fullName evidence="2">MFS transporter</fullName>
    </submittedName>
</protein>